<evidence type="ECO:0000256" key="4">
    <source>
        <dbReference type="ARBA" id="ARBA00022691"/>
    </source>
</evidence>
<comment type="catalytic activity">
    <reaction evidence="6">
        <text>4-demethylwyosine(37) in tRNA(Phe) + S-adenosyl-L-methionine = 4-demethyl-7-[(3S)-3-amino-3-carboxypropyl]wyosine(37) in tRNA(Phe) + S-methyl-5'-thioadenosine + H(+)</text>
        <dbReference type="Rhea" id="RHEA:36355"/>
        <dbReference type="Rhea" id="RHEA-COMP:10164"/>
        <dbReference type="Rhea" id="RHEA-COMP:10378"/>
        <dbReference type="ChEBI" id="CHEBI:15378"/>
        <dbReference type="ChEBI" id="CHEBI:17509"/>
        <dbReference type="ChEBI" id="CHEBI:59789"/>
        <dbReference type="ChEBI" id="CHEBI:64315"/>
        <dbReference type="ChEBI" id="CHEBI:73550"/>
        <dbReference type="EC" id="2.5.1.114"/>
    </reaction>
</comment>
<reference evidence="9" key="3">
    <citation type="submission" date="2020-05" db="UniProtKB">
        <authorList>
            <consortium name="EnsemblMetazoa"/>
        </authorList>
    </citation>
    <scope>IDENTIFICATION</scope>
    <source>
        <strain evidence="9">USDA</strain>
    </source>
</reference>
<dbReference type="GO" id="GO:0102522">
    <property type="term" value="F:tRNA 4-demethylwyosine alpha-amino-alpha-carboxypropyltransferase activity"/>
    <property type="evidence" value="ECO:0007669"/>
    <property type="project" value="UniProtKB-EC"/>
</dbReference>
<dbReference type="Pfam" id="PF02475">
    <property type="entry name" value="TRM5-TYW2_MTfase"/>
    <property type="match status" value="1"/>
</dbReference>
<dbReference type="Pfam" id="PF25133">
    <property type="entry name" value="TYW2_N_2"/>
    <property type="match status" value="1"/>
</dbReference>
<keyword evidence="5" id="KW-0819">tRNA processing</keyword>
<dbReference type="RefSeq" id="XP_002425967.1">
    <property type="nucleotide sequence ID" value="XM_002425922.1"/>
</dbReference>
<dbReference type="EnsemblMetazoa" id="PHUM229350-RA">
    <property type="protein sequence ID" value="PHUM229350-PA"/>
    <property type="gene ID" value="PHUM229350"/>
</dbReference>
<dbReference type="InterPro" id="IPR056744">
    <property type="entry name" value="TRM5/TYW2-like_N"/>
</dbReference>
<dbReference type="SUPFAM" id="SSF53335">
    <property type="entry name" value="S-adenosyl-L-methionine-dependent methyltransferases"/>
    <property type="match status" value="1"/>
</dbReference>
<dbReference type="InterPro" id="IPR030382">
    <property type="entry name" value="MeTrfase_TRM5/TYW2"/>
</dbReference>
<dbReference type="Gene3D" id="3.30.300.110">
    <property type="entry name" value="Met-10+ protein-like domains"/>
    <property type="match status" value="1"/>
</dbReference>
<dbReference type="Proteomes" id="UP000009046">
    <property type="component" value="Unassembled WGS sequence"/>
</dbReference>
<proteinExistence type="predicted"/>
<evidence type="ECO:0000313" key="9">
    <source>
        <dbReference type="EnsemblMetazoa" id="PHUM229350-PA"/>
    </source>
</evidence>
<dbReference type="EC" id="2.5.1.114" evidence="2"/>
<dbReference type="InterPro" id="IPR029063">
    <property type="entry name" value="SAM-dependent_MTases_sf"/>
</dbReference>
<reference evidence="8" key="2">
    <citation type="submission" date="2007-04" db="EMBL/GenBank/DDBJ databases">
        <title>The genome of the human body louse.</title>
        <authorList>
            <consortium name="The Human Body Louse Genome Consortium"/>
            <person name="Kirkness E."/>
            <person name="Walenz B."/>
            <person name="Hass B."/>
            <person name="Bruggner R."/>
            <person name="Strausberg R."/>
        </authorList>
    </citation>
    <scope>NUCLEOTIDE SEQUENCE</scope>
    <source>
        <strain evidence="8">USDA</strain>
    </source>
</reference>
<dbReference type="OrthoDB" id="408788at2759"/>
<evidence type="ECO:0000313" key="10">
    <source>
        <dbReference type="Proteomes" id="UP000009046"/>
    </source>
</evidence>
<name>E0VIM3_PEDHC</name>
<dbReference type="PANTHER" id="PTHR23245:SF25">
    <property type="entry name" value="TRNA WYBUTOSINE-SYNTHESIZING PROTEIN 2 HOMOLOG"/>
    <property type="match status" value="1"/>
</dbReference>
<dbReference type="EMBL" id="AAZO01002667">
    <property type="status" value="NOT_ANNOTATED_CDS"/>
    <property type="molecule type" value="Genomic_DNA"/>
</dbReference>
<feature type="domain" description="SAM-dependent methyltransferase TRM5/TYW2-type" evidence="7">
    <location>
        <begin position="32"/>
        <end position="232"/>
    </location>
</feature>
<comment type="pathway">
    <text evidence="1">tRNA modification; wybutosine-tRNA(Phe) biosynthesis.</text>
</comment>
<evidence type="ECO:0000256" key="1">
    <source>
        <dbReference type="ARBA" id="ARBA00004797"/>
    </source>
</evidence>
<dbReference type="InterPro" id="IPR056743">
    <property type="entry name" value="TRM5-TYW2-like_MTfase"/>
</dbReference>
<dbReference type="OMA" id="AYVHACE"/>
<dbReference type="PROSITE" id="PS51684">
    <property type="entry name" value="SAM_MT_TRM5_TYW2"/>
    <property type="match status" value="1"/>
</dbReference>
<dbReference type="HOGENOM" id="CLU_022610_0_2_1"/>
<dbReference type="GO" id="GO:0005737">
    <property type="term" value="C:cytoplasm"/>
    <property type="evidence" value="ECO:0007669"/>
    <property type="project" value="TreeGrafter"/>
</dbReference>
<dbReference type="AlphaFoldDB" id="E0VIM3"/>
<dbReference type="CTD" id="8229881"/>
<dbReference type="STRING" id="121224.E0VIM3"/>
<dbReference type="GO" id="GO:0008175">
    <property type="term" value="F:tRNA methyltransferase activity"/>
    <property type="evidence" value="ECO:0007669"/>
    <property type="project" value="TreeGrafter"/>
</dbReference>
<dbReference type="EMBL" id="DS235201">
    <property type="protein sequence ID" value="EEB13229.1"/>
    <property type="molecule type" value="Genomic_DNA"/>
</dbReference>
<sequence>MSPHDNIVKFINSYVSENNLDEVMKNEIPRKWEKYGDFVLFDQRTFESNVLKCQGETFWKKIAEILKCKRLAVKNKIKNDGYRTPNVTLLLGNDPWIMYKDNNILYTWNVEKSMFSAGNVTERHRIALFNCDNEVVIDLFAGIGYFTLPYIVHAKAKFVYACEWNPVAVEALRRNLELNKISYKCIILEGDNNLLCPKKKGNRINLGLIPTSSSHWKIACEALFCTRKLMKG</sequence>
<evidence type="ECO:0000259" key="7">
    <source>
        <dbReference type="PROSITE" id="PS51684"/>
    </source>
</evidence>
<keyword evidence="4" id="KW-0949">S-adenosyl-L-methionine</keyword>
<dbReference type="InParanoid" id="E0VIM3"/>
<evidence type="ECO:0000256" key="5">
    <source>
        <dbReference type="ARBA" id="ARBA00022694"/>
    </source>
</evidence>
<dbReference type="EMBL" id="AAZO01002668">
    <property type="status" value="NOT_ANNOTATED_CDS"/>
    <property type="molecule type" value="Genomic_DNA"/>
</dbReference>
<evidence type="ECO:0000256" key="3">
    <source>
        <dbReference type="ARBA" id="ARBA00022679"/>
    </source>
</evidence>
<organism>
    <name type="scientific">Pediculus humanus subsp. corporis</name>
    <name type="common">Body louse</name>
    <dbReference type="NCBI Taxonomy" id="121224"/>
    <lineage>
        <taxon>Eukaryota</taxon>
        <taxon>Metazoa</taxon>
        <taxon>Ecdysozoa</taxon>
        <taxon>Arthropoda</taxon>
        <taxon>Hexapoda</taxon>
        <taxon>Insecta</taxon>
        <taxon>Pterygota</taxon>
        <taxon>Neoptera</taxon>
        <taxon>Paraneoptera</taxon>
        <taxon>Psocodea</taxon>
        <taxon>Troctomorpha</taxon>
        <taxon>Phthiraptera</taxon>
        <taxon>Anoplura</taxon>
        <taxon>Pediculidae</taxon>
        <taxon>Pediculus</taxon>
    </lineage>
</organism>
<evidence type="ECO:0000256" key="6">
    <source>
        <dbReference type="ARBA" id="ARBA00049400"/>
    </source>
</evidence>
<dbReference type="KEGG" id="phu:Phum_PHUM229350"/>
<dbReference type="CDD" id="cd02440">
    <property type="entry name" value="AdoMet_MTases"/>
    <property type="match status" value="1"/>
</dbReference>
<dbReference type="GeneID" id="8229881"/>
<dbReference type="VEuPathDB" id="VectorBase:PHUM229350"/>
<dbReference type="Gene3D" id="3.40.50.150">
    <property type="entry name" value="Vaccinia Virus protein VP39"/>
    <property type="match status" value="1"/>
</dbReference>
<reference evidence="8" key="1">
    <citation type="submission" date="2007-04" db="EMBL/GenBank/DDBJ databases">
        <title>Annotation of Pediculus humanus corporis strain USDA.</title>
        <authorList>
            <person name="Kirkness E."/>
            <person name="Hannick L."/>
            <person name="Hass B."/>
            <person name="Bruggner R."/>
            <person name="Lawson D."/>
            <person name="Bidwell S."/>
            <person name="Joardar V."/>
            <person name="Caler E."/>
            <person name="Walenz B."/>
            <person name="Inman J."/>
            <person name="Schobel S."/>
            <person name="Galinsky K."/>
            <person name="Amedeo P."/>
            <person name="Strausberg R."/>
        </authorList>
    </citation>
    <scope>NUCLEOTIDE SEQUENCE</scope>
    <source>
        <strain evidence="8">USDA</strain>
    </source>
</reference>
<evidence type="ECO:0000256" key="2">
    <source>
        <dbReference type="ARBA" id="ARBA00012265"/>
    </source>
</evidence>
<keyword evidence="10" id="KW-1185">Reference proteome</keyword>
<dbReference type="GO" id="GO:0030488">
    <property type="term" value="P:tRNA methylation"/>
    <property type="evidence" value="ECO:0007669"/>
    <property type="project" value="TreeGrafter"/>
</dbReference>
<protein>
    <recommendedName>
        <fullName evidence="2">tRNA(Phe) (4-demethylwyosine(37)-C(7)) aminocarboxypropyltransferase</fullName>
        <ecNumber evidence="2">2.5.1.114</ecNumber>
    </recommendedName>
</protein>
<dbReference type="PANTHER" id="PTHR23245">
    <property type="entry name" value="TRNA METHYLTRANSFERASE"/>
    <property type="match status" value="1"/>
</dbReference>
<keyword evidence="3" id="KW-0808">Transferase</keyword>
<gene>
    <name evidence="9" type="primary">8229881</name>
    <name evidence="8" type="ORF">Phum_PHUM229350</name>
</gene>
<evidence type="ECO:0000313" key="8">
    <source>
        <dbReference type="EMBL" id="EEB13229.1"/>
    </source>
</evidence>
<dbReference type="GO" id="GO:0031591">
    <property type="term" value="P:wybutosine biosynthetic process"/>
    <property type="evidence" value="ECO:0007669"/>
    <property type="project" value="TreeGrafter"/>
</dbReference>
<dbReference type="eggNOG" id="KOG1227">
    <property type="taxonomic scope" value="Eukaryota"/>
</dbReference>
<accession>E0VIM3</accession>